<evidence type="ECO:0000256" key="6">
    <source>
        <dbReference type="ARBA" id="ARBA00023136"/>
    </source>
</evidence>
<evidence type="ECO:0000256" key="3">
    <source>
        <dbReference type="ARBA" id="ARBA00022475"/>
    </source>
</evidence>
<dbReference type="AlphaFoldDB" id="A0A0U2XQ04"/>
<keyword evidence="10" id="KW-1185">Reference proteome</keyword>
<feature type="domain" description="Membrane transport protein MMPL" evidence="8">
    <location>
        <begin position="623"/>
        <end position="866"/>
    </location>
</feature>
<keyword evidence="3" id="KW-1003">Cell membrane</keyword>
<feature type="transmembrane region" description="Helical" evidence="7">
    <location>
        <begin position="699"/>
        <end position="718"/>
    </location>
</feature>
<dbReference type="OrthoDB" id="9782006at2"/>
<gene>
    <name evidence="9" type="ORF">AUC31_08205</name>
</gene>
<dbReference type="Pfam" id="PF03176">
    <property type="entry name" value="MMPL"/>
    <property type="match status" value="2"/>
</dbReference>
<dbReference type="RefSeq" id="WP_058381910.1">
    <property type="nucleotide sequence ID" value="NZ_CP013659.2"/>
</dbReference>
<feature type="domain" description="Membrane transport protein MMPL" evidence="8">
    <location>
        <begin position="48"/>
        <end position="359"/>
    </location>
</feature>
<keyword evidence="4 7" id="KW-0812">Transmembrane</keyword>
<evidence type="ECO:0000256" key="4">
    <source>
        <dbReference type="ARBA" id="ARBA00022692"/>
    </source>
</evidence>
<feature type="transmembrane region" description="Helical" evidence="7">
    <location>
        <begin position="228"/>
        <end position="250"/>
    </location>
</feature>
<proteinExistence type="inferred from homology"/>
<evidence type="ECO:0000256" key="7">
    <source>
        <dbReference type="SAM" id="Phobius"/>
    </source>
</evidence>
<dbReference type="PANTHER" id="PTHR33406:SF6">
    <property type="entry name" value="MEMBRANE PROTEIN YDGH-RELATED"/>
    <property type="match status" value="1"/>
</dbReference>
<feature type="transmembrane region" description="Helical" evidence="7">
    <location>
        <begin position="800"/>
        <end position="820"/>
    </location>
</feature>
<dbReference type="PANTHER" id="PTHR33406">
    <property type="entry name" value="MEMBRANE PROTEIN MJ1562-RELATED"/>
    <property type="match status" value="1"/>
</dbReference>
<comment type="subcellular location">
    <subcellularLocation>
        <location evidence="1">Cell membrane</location>
        <topology evidence="1">Multi-pass membrane protein</topology>
    </subcellularLocation>
</comment>
<protein>
    <recommendedName>
        <fullName evidence="8">Membrane transport protein MMPL domain-containing protein</fullName>
    </recommendedName>
</protein>
<evidence type="ECO:0000259" key="8">
    <source>
        <dbReference type="Pfam" id="PF03176"/>
    </source>
</evidence>
<evidence type="ECO:0000256" key="1">
    <source>
        <dbReference type="ARBA" id="ARBA00004651"/>
    </source>
</evidence>
<keyword evidence="5 7" id="KW-1133">Transmembrane helix</keyword>
<feature type="transmembrane region" description="Helical" evidence="7">
    <location>
        <begin position="359"/>
        <end position="376"/>
    </location>
</feature>
<comment type="similarity">
    <text evidence="2">Belongs to the resistance-nodulation-cell division (RND) (TC 2.A.6) family. MmpL subfamily.</text>
</comment>
<feature type="transmembrane region" description="Helical" evidence="7">
    <location>
        <begin position="176"/>
        <end position="194"/>
    </location>
</feature>
<feature type="transmembrane region" description="Helical" evidence="7">
    <location>
        <begin position="302"/>
        <end position="327"/>
    </location>
</feature>
<dbReference type="EMBL" id="CP013659">
    <property type="protein sequence ID" value="ALS75203.1"/>
    <property type="molecule type" value="Genomic_DNA"/>
</dbReference>
<accession>A0A0U2XQ04</accession>
<keyword evidence="6 7" id="KW-0472">Membrane</keyword>
<feature type="transmembrane region" description="Helical" evidence="7">
    <location>
        <begin position="832"/>
        <end position="865"/>
    </location>
</feature>
<dbReference type="InterPro" id="IPR050545">
    <property type="entry name" value="Mycobact_MmpL"/>
</dbReference>
<dbReference type="Gene3D" id="1.20.1640.10">
    <property type="entry name" value="Multidrug efflux transporter AcrB transmembrane domain"/>
    <property type="match status" value="2"/>
</dbReference>
<dbReference type="InterPro" id="IPR004869">
    <property type="entry name" value="MMPL_dom"/>
</dbReference>
<evidence type="ECO:0000256" key="5">
    <source>
        <dbReference type="ARBA" id="ARBA00022989"/>
    </source>
</evidence>
<feature type="transmembrane region" description="Helical" evidence="7">
    <location>
        <begin position="277"/>
        <end position="296"/>
    </location>
</feature>
<dbReference type="Proteomes" id="UP000067683">
    <property type="component" value="Chromosome"/>
</dbReference>
<dbReference type="GO" id="GO:0005886">
    <property type="term" value="C:plasma membrane"/>
    <property type="evidence" value="ECO:0007669"/>
    <property type="project" value="UniProtKB-SubCell"/>
</dbReference>
<evidence type="ECO:0000313" key="10">
    <source>
        <dbReference type="Proteomes" id="UP000067683"/>
    </source>
</evidence>
<feature type="transmembrane region" description="Helical" evidence="7">
    <location>
        <begin position="201"/>
        <end position="222"/>
    </location>
</feature>
<organism evidence="9 10">
    <name type="scientific">Planococcus rifietoensis</name>
    <dbReference type="NCBI Taxonomy" id="200991"/>
    <lineage>
        <taxon>Bacteria</taxon>
        <taxon>Bacillati</taxon>
        <taxon>Bacillota</taxon>
        <taxon>Bacilli</taxon>
        <taxon>Bacillales</taxon>
        <taxon>Caryophanaceae</taxon>
        <taxon>Planococcus</taxon>
    </lineage>
</organism>
<feature type="transmembrane region" description="Helical" evidence="7">
    <location>
        <begin position="725"/>
        <end position="751"/>
    </location>
</feature>
<dbReference type="KEGG" id="prt:AUC31_08205"/>
<reference evidence="9" key="1">
    <citation type="submission" date="2016-01" db="EMBL/GenBank/DDBJ databases">
        <title>Complete genome of Planococcus rifietoensis type strain M8.</title>
        <authorList>
            <person name="See-Too W.S."/>
        </authorList>
    </citation>
    <scope>NUCLEOTIDE SEQUENCE [LARGE SCALE GENOMIC DNA]</scope>
    <source>
        <strain evidence="9">M8</strain>
    </source>
</reference>
<dbReference type="SUPFAM" id="SSF82866">
    <property type="entry name" value="Multidrug efflux transporter AcrB transmembrane domain"/>
    <property type="match status" value="2"/>
</dbReference>
<sequence length="873" mass="93765">MQTILKLKWPIMIGLIVLTAALFLVAPNLTEQAEEAGSFQLSEQADSQRAATILESADVSGQTISLVIELESELNETSEQQIADMRAEIEALGDPVTTVLDPFENEELEAQLVAEDRQTVLLPVSIEGTDEEAAALADEIRETIVPDDLTVYLTGEAIINQDVNTSAQEGLKKTEIITVVLIFGLLLAVFRSFITPIIPLVAVGLSYLLSQSLVAFFIDWFGFPVSNYTQIFLVAILFGLGTDYCILLLSRYKEELTEGKGVQEAILNTYRTAGKTLFISGFSGFIAFAAIGFAEFPIFKSAVAVAVGIAVLLVVLFTVMPFFMAVLKDKLFWPSKGSASHKDSKLWIWIGKLSVNRPLWSMLLVAAITVPLLFSYNNDLSFNTVDEISSDYESVKGLDAIESAFGAGNTMPVQVVIKGEESLTAEETIPYLDALAQDMEKVEGVDMVRAITRPTGSVIDEFFVDHQLGLIAEGLEEANAGIGEVQSGLGEIETNLETISGQAGGAGLREAAAGLSQVNGQLEQISGGLLQTGNIEQTVGALVQVNAGLSEIEQGLNGGAGQYDELAAGIGELAQGVGASSDGLTEISDGLTEIADTLTGISDSEAVRGTGIYLPEGTLEQEEFEPLLDRYAFADGEGMLMEVVLEEDPYSPEAIDIVTNLKEAAERSINGTPLEEVDIAYGGVPSINSDLKDISESDFTRTVSIMLISLFVVLAVLLRSFIMPLFMIGSLLLTYYSSIAITELIFVGWLGYDGITWAVPFFGFVMLVSLGIDYSIFLLDRYREEALTAADFSKAMHRSMAKMGTVIITAAILLAGTFGAMLPSGVLSLMQIATIVITGLLLYGLIVLPLLVPAITVSFAGGAWWPFGLKKKK</sequence>
<dbReference type="STRING" id="200991.AUC31_08205"/>
<evidence type="ECO:0000256" key="2">
    <source>
        <dbReference type="ARBA" id="ARBA00010157"/>
    </source>
</evidence>
<name>A0A0U2XQ04_9BACL</name>
<feature type="transmembrane region" description="Helical" evidence="7">
    <location>
        <begin position="757"/>
        <end position="779"/>
    </location>
</feature>
<evidence type="ECO:0000313" key="9">
    <source>
        <dbReference type="EMBL" id="ALS75203.1"/>
    </source>
</evidence>